<proteinExistence type="predicted"/>
<keyword evidence="2" id="KW-1185">Reference proteome</keyword>
<dbReference type="Proteomes" id="UP000436088">
    <property type="component" value="Unassembled WGS sequence"/>
</dbReference>
<evidence type="ECO:0000313" key="2">
    <source>
        <dbReference type="Proteomes" id="UP000436088"/>
    </source>
</evidence>
<accession>A0A6A3BSL6</accession>
<protein>
    <submittedName>
        <fullName evidence="1">Uncharacterized protein</fullName>
    </submittedName>
</protein>
<sequence length="188" mass="21216">MARLNRKWRLLLEDLADLFSVLTLRRLLRPLLPIRVQVSLLAPRLSSINIDLFLRGVSICNKTPSSSSSVRFSLDNRPISPNRSITTVRRNTEALKNYRANSRSGLVCVRLQRIPICDDELAGESAVSKEIWSSLRDFSGDLRSSFGVTPPVAMKLYSDEEFGDLDGGFEFKYSPGDRNAKSEERIII</sequence>
<comment type="caution">
    <text evidence="1">The sequence shown here is derived from an EMBL/GenBank/DDBJ whole genome shotgun (WGS) entry which is preliminary data.</text>
</comment>
<name>A0A6A3BSL6_HIBSY</name>
<organism evidence="1 2">
    <name type="scientific">Hibiscus syriacus</name>
    <name type="common">Rose of Sharon</name>
    <dbReference type="NCBI Taxonomy" id="106335"/>
    <lineage>
        <taxon>Eukaryota</taxon>
        <taxon>Viridiplantae</taxon>
        <taxon>Streptophyta</taxon>
        <taxon>Embryophyta</taxon>
        <taxon>Tracheophyta</taxon>
        <taxon>Spermatophyta</taxon>
        <taxon>Magnoliopsida</taxon>
        <taxon>eudicotyledons</taxon>
        <taxon>Gunneridae</taxon>
        <taxon>Pentapetalae</taxon>
        <taxon>rosids</taxon>
        <taxon>malvids</taxon>
        <taxon>Malvales</taxon>
        <taxon>Malvaceae</taxon>
        <taxon>Malvoideae</taxon>
        <taxon>Hibiscus</taxon>
    </lineage>
</organism>
<dbReference type="EMBL" id="VEPZ02000799">
    <property type="protein sequence ID" value="KAE8718957.1"/>
    <property type="molecule type" value="Genomic_DNA"/>
</dbReference>
<reference evidence="1" key="1">
    <citation type="submission" date="2019-09" db="EMBL/GenBank/DDBJ databases">
        <title>Draft genome information of white flower Hibiscus syriacus.</title>
        <authorList>
            <person name="Kim Y.-M."/>
        </authorList>
    </citation>
    <scope>NUCLEOTIDE SEQUENCE [LARGE SCALE GENOMIC DNA]</scope>
    <source>
        <strain evidence="1">YM2019G1</strain>
    </source>
</reference>
<gene>
    <name evidence="1" type="ORF">F3Y22_tig00109987pilonHSYRG00298</name>
</gene>
<dbReference type="AlphaFoldDB" id="A0A6A3BSL6"/>
<evidence type="ECO:0000313" key="1">
    <source>
        <dbReference type="EMBL" id="KAE8718957.1"/>
    </source>
</evidence>